<dbReference type="GO" id="GO:0008270">
    <property type="term" value="F:zinc ion binding"/>
    <property type="evidence" value="ECO:0007669"/>
    <property type="project" value="UniProtKB-KW"/>
</dbReference>
<feature type="domain" description="RING-type" evidence="3">
    <location>
        <begin position="87"/>
        <end position="129"/>
    </location>
</feature>
<sequence>MDTEEEYEGLDLDDEDQDIMDLMVQFKKQDDDYKQDQDDDDDEKDDDDDEILKPACWYDPDTCKIVQGVEVLANKRKRGERDDLDLCSICLKPWNMVHQMSSLPCGHIYGMSCIKERMQGRFSNQCPQCLAYFSIKNVRLLDATRLCIPADQKESITRFPYNKKGFTAFKQYQRELLTNAFNNRSHALKQRAVVLVRQKDAMERQTELLIRMARTRNQAEALDRQAGVEKLPSLKERARTLQFRAAAMSLRRDEYLRKADAFGQQAKEFCQQAKALRQQVGAYMKSMQFFKQHYKELLGLHVIRSQMDMEEDHKPMEANKEYNQEEEEQQVELEFDLDNNDDFEQVEEMTLPLVISRNENGKTVHEIEVPVMKDDDFIDDSMYRDDRELTDSQMDFAEALDSRPPSIQAKDPDACTLCCNHWTVDQNHQVCCLPCGHIFGESCIKKWLQTDANTKMCPICKIPCTLKDVRPLNATSIRIPAAIKGADAQKTSTRRFPLCNRGIIAFHNFETARRNVALKKWWDAKKRLDGVLGRKYDLLDRMKALEQQGEADASLAVEYMMQAKACERRAEALRLRAKAYNQRVDAWQPRLSYFVKCVEDVSKLG</sequence>
<proteinExistence type="predicted"/>
<gene>
    <name evidence="4" type="ORF">CTI12_AA072750</name>
</gene>
<dbReference type="Pfam" id="PF13639">
    <property type="entry name" value="zf-RING_2"/>
    <property type="match status" value="2"/>
</dbReference>
<keyword evidence="5" id="KW-1185">Reference proteome</keyword>
<dbReference type="STRING" id="35608.A0A2U1NH49"/>
<keyword evidence="1" id="KW-0479">Metal-binding</keyword>
<feature type="compositionally biased region" description="Acidic residues" evidence="2">
    <location>
        <begin position="37"/>
        <end position="50"/>
    </location>
</feature>
<dbReference type="PANTHER" id="PTHR16047:SF7">
    <property type="entry name" value="E3 UBIQUITIN-PROTEIN LIGASE RFWD3"/>
    <property type="match status" value="1"/>
</dbReference>
<dbReference type="InterPro" id="IPR013083">
    <property type="entry name" value="Znf_RING/FYVE/PHD"/>
</dbReference>
<comment type="caution">
    <text evidence="4">The sequence shown here is derived from an EMBL/GenBank/DDBJ whole genome shotgun (WGS) entry which is preliminary data.</text>
</comment>
<name>A0A2U1NH49_ARTAN</name>
<dbReference type="SMART" id="SM00184">
    <property type="entry name" value="RING"/>
    <property type="match status" value="2"/>
</dbReference>
<organism evidence="4 5">
    <name type="scientific">Artemisia annua</name>
    <name type="common">Sweet wormwood</name>
    <dbReference type="NCBI Taxonomy" id="35608"/>
    <lineage>
        <taxon>Eukaryota</taxon>
        <taxon>Viridiplantae</taxon>
        <taxon>Streptophyta</taxon>
        <taxon>Embryophyta</taxon>
        <taxon>Tracheophyta</taxon>
        <taxon>Spermatophyta</taxon>
        <taxon>Magnoliopsida</taxon>
        <taxon>eudicotyledons</taxon>
        <taxon>Gunneridae</taxon>
        <taxon>Pentapetalae</taxon>
        <taxon>asterids</taxon>
        <taxon>campanulids</taxon>
        <taxon>Asterales</taxon>
        <taxon>Asteraceae</taxon>
        <taxon>Asteroideae</taxon>
        <taxon>Anthemideae</taxon>
        <taxon>Artemisiinae</taxon>
        <taxon>Artemisia</taxon>
    </lineage>
</organism>
<evidence type="ECO:0000313" key="4">
    <source>
        <dbReference type="EMBL" id="PWA72844.1"/>
    </source>
</evidence>
<dbReference type="PANTHER" id="PTHR16047">
    <property type="entry name" value="RFWD3 PROTEIN"/>
    <property type="match status" value="1"/>
</dbReference>
<dbReference type="Gene3D" id="3.30.40.10">
    <property type="entry name" value="Zinc/RING finger domain, C3HC4 (zinc finger)"/>
    <property type="match status" value="2"/>
</dbReference>
<keyword evidence="1" id="KW-0862">Zinc</keyword>
<evidence type="ECO:0000256" key="1">
    <source>
        <dbReference type="PROSITE-ProRule" id="PRU00175"/>
    </source>
</evidence>
<dbReference type="InterPro" id="IPR001841">
    <property type="entry name" value="Znf_RING"/>
</dbReference>
<dbReference type="GO" id="GO:0005634">
    <property type="term" value="C:nucleus"/>
    <property type="evidence" value="ECO:0007669"/>
    <property type="project" value="InterPro"/>
</dbReference>
<dbReference type="AlphaFoldDB" id="A0A2U1NH49"/>
<dbReference type="Proteomes" id="UP000245207">
    <property type="component" value="Unassembled WGS sequence"/>
</dbReference>
<accession>A0A2U1NH49</accession>
<dbReference type="PROSITE" id="PS50089">
    <property type="entry name" value="ZF_RING_2"/>
    <property type="match status" value="2"/>
</dbReference>
<keyword evidence="1" id="KW-0863">Zinc-finger</keyword>
<evidence type="ECO:0000259" key="3">
    <source>
        <dbReference type="PROSITE" id="PS50089"/>
    </source>
</evidence>
<feature type="domain" description="RING-type" evidence="3">
    <location>
        <begin position="415"/>
        <end position="461"/>
    </location>
</feature>
<dbReference type="GO" id="GO:0036297">
    <property type="term" value="P:interstrand cross-link repair"/>
    <property type="evidence" value="ECO:0007669"/>
    <property type="project" value="InterPro"/>
</dbReference>
<protein>
    <submittedName>
        <fullName evidence="4">Zinc finger, RING/FYVE/PHD-type</fullName>
    </submittedName>
</protein>
<dbReference type="OrthoDB" id="619632at2759"/>
<dbReference type="EMBL" id="PKPP01002833">
    <property type="protein sequence ID" value="PWA72844.1"/>
    <property type="molecule type" value="Genomic_DNA"/>
</dbReference>
<dbReference type="GO" id="GO:0004842">
    <property type="term" value="F:ubiquitin-protein transferase activity"/>
    <property type="evidence" value="ECO:0007669"/>
    <property type="project" value="InterPro"/>
</dbReference>
<evidence type="ECO:0000313" key="5">
    <source>
        <dbReference type="Proteomes" id="UP000245207"/>
    </source>
</evidence>
<reference evidence="4 5" key="1">
    <citation type="journal article" date="2018" name="Mol. Plant">
        <title>The genome of Artemisia annua provides insight into the evolution of Asteraceae family and artemisinin biosynthesis.</title>
        <authorList>
            <person name="Shen Q."/>
            <person name="Zhang L."/>
            <person name="Liao Z."/>
            <person name="Wang S."/>
            <person name="Yan T."/>
            <person name="Shi P."/>
            <person name="Liu M."/>
            <person name="Fu X."/>
            <person name="Pan Q."/>
            <person name="Wang Y."/>
            <person name="Lv Z."/>
            <person name="Lu X."/>
            <person name="Zhang F."/>
            <person name="Jiang W."/>
            <person name="Ma Y."/>
            <person name="Chen M."/>
            <person name="Hao X."/>
            <person name="Li L."/>
            <person name="Tang Y."/>
            <person name="Lv G."/>
            <person name="Zhou Y."/>
            <person name="Sun X."/>
            <person name="Brodelius P.E."/>
            <person name="Rose J.K.C."/>
            <person name="Tang K."/>
        </authorList>
    </citation>
    <scope>NUCLEOTIDE SEQUENCE [LARGE SCALE GENOMIC DNA]</scope>
    <source>
        <strain evidence="5">cv. Huhao1</strain>
        <tissue evidence="4">Leaf</tissue>
    </source>
</reference>
<dbReference type="SUPFAM" id="SSF57850">
    <property type="entry name" value="RING/U-box"/>
    <property type="match status" value="2"/>
</dbReference>
<evidence type="ECO:0000256" key="2">
    <source>
        <dbReference type="SAM" id="MobiDB-lite"/>
    </source>
</evidence>
<dbReference type="GO" id="GO:0016567">
    <property type="term" value="P:protein ubiquitination"/>
    <property type="evidence" value="ECO:0007669"/>
    <property type="project" value="InterPro"/>
</dbReference>
<feature type="region of interest" description="Disordered" evidence="2">
    <location>
        <begin position="26"/>
        <end position="51"/>
    </location>
</feature>
<feature type="compositionally biased region" description="Basic and acidic residues" evidence="2">
    <location>
        <begin position="27"/>
        <end position="36"/>
    </location>
</feature>
<dbReference type="InterPro" id="IPR037381">
    <property type="entry name" value="RFWD3"/>
</dbReference>